<evidence type="ECO:0008006" key="3">
    <source>
        <dbReference type="Google" id="ProtNLM"/>
    </source>
</evidence>
<protein>
    <recommendedName>
        <fullName evidence="3">Transposase</fullName>
    </recommendedName>
</protein>
<comment type="caution">
    <text evidence="1">The sequence shown here is derived from an EMBL/GenBank/DDBJ whole genome shotgun (WGS) entry which is preliminary data.</text>
</comment>
<dbReference type="RefSeq" id="WP_220750051.1">
    <property type="nucleotide sequence ID" value="NZ_BPFH01000006.1"/>
</dbReference>
<dbReference type="Pfam" id="PF20135">
    <property type="entry name" value="DUF6525"/>
    <property type="match status" value="1"/>
</dbReference>
<proteinExistence type="predicted"/>
<gene>
    <name evidence="1" type="ORF">JANAI62_31810</name>
</gene>
<reference evidence="1 2" key="1">
    <citation type="submission" date="2021-05" db="EMBL/GenBank/DDBJ databases">
        <title>Bacteria Genome sequencing.</title>
        <authorList>
            <person name="Takabe Y."/>
            <person name="Nakajima Y."/>
            <person name="Suzuki S."/>
            <person name="Shiozaki T."/>
        </authorList>
    </citation>
    <scope>NUCLEOTIDE SEQUENCE [LARGE SCALE GENOMIC DNA]</scope>
    <source>
        <strain evidence="1 2">AI_62</strain>
    </source>
</reference>
<organism evidence="1 2">
    <name type="scientific">Jannaschia pagri</name>
    <dbReference type="NCBI Taxonomy" id="2829797"/>
    <lineage>
        <taxon>Bacteria</taxon>
        <taxon>Pseudomonadati</taxon>
        <taxon>Pseudomonadota</taxon>
        <taxon>Alphaproteobacteria</taxon>
        <taxon>Rhodobacterales</taxon>
        <taxon>Roseobacteraceae</taxon>
        <taxon>Jannaschia</taxon>
    </lineage>
</organism>
<evidence type="ECO:0000313" key="2">
    <source>
        <dbReference type="Proteomes" id="UP000786693"/>
    </source>
</evidence>
<sequence length="98" mass="11340">MSNQRTNLTLSRAQRDNMAAYDRLPPVLRRWLAEAKLPWSPETAKRAWRKARWKAMGREAQALRIMDEIEAQRLRQDALVQQQQAAIARVANRDQSGG</sequence>
<dbReference type="InterPro" id="IPR045386">
    <property type="entry name" value="DUF6525"/>
</dbReference>
<evidence type="ECO:0000313" key="1">
    <source>
        <dbReference type="EMBL" id="GIT96558.1"/>
    </source>
</evidence>
<dbReference type="EMBL" id="BPFH01000006">
    <property type="protein sequence ID" value="GIT96558.1"/>
    <property type="molecule type" value="Genomic_DNA"/>
</dbReference>
<dbReference type="Proteomes" id="UP000786693">
    <property type="component" value="Unassembled WGS sequence"/>
</dbReference>
<accession>A0ABQ4NQA7</accession>
<name>A0ABQ4NQA7_9RHOB</name>
<keyword evidence="2" id="KW-1185">Reference proteome</keyword>